<proteinExistence type="predicted"/>
<gene>
    <name evidence="1" type="ORF">WS72_06105</name>
</gene>
<sequence length="64" mass="7342">MCGHDTCQVRQWRGVEVDRADCWRVAPGRRMRAFDRSFIRTVVASSPGRRPFEFAYRIALAVGA</sequence>
<evidence type="ECO:0000313" key="1">
    <source>
        <dbReference type="EMBL" id="KWZ42488.1"/>
    </source>
</evidence>
<evidence type="ECO:0000313" key="2">
    <source>
        <dbReference type="Proteomes" id="UP000070255"/>
    </source>
</evidence>
<dbReference type="EMBL" id="LNJQ01000001">
    <property type="protein sequence ID" value="KWZ42488.1"/>
    <property type="molecule type" value="Genomic_DNA"/>
</dbReference>
<dbReference type="Proteomes" id="UP000070255">
    <property type="component" value="Unassembled WGS sequence"/>
</dbReference>
<keyword evidence="2" id="KW-1185">Reference proteome</keyword>
<evidence type="ECO:0008006" key="3">
    <source>
        <dbReference type="Google" id="ProtNLM"/>
    </source>
</evidence>
<comment type="caution">
    <text evidence="1">The sequence shown here is derived from an EMBL/GenBank/DDBJ whole genome shotgun (WGS) entry which is preliminary data.</text>
</comment>
<organism evidence="1 2">
    <name type="scientific">Burkholderia savannae</name>
    <dbReference type="NCBI Taxonomy" id="1637837"/>
    <lineage>
        <taxon>Bacteria</taxon>
        <taxon>Pseudomonadati</taxon>
        <taxon>Pseudomonadota</taxon>
        <taxon>Betaproteobacteria</taxon>
        <taxon>Burkholderiales</taxon>
        <taxon>Burkholderiaceae</taxon>
        <taxon>Burkholderia</taxon>
        <taxon>pseudomallei group</taxon>
    </lineage>
</organism>
<protein>
    <recommendedName>
        <fullName evidence="3">Transposase</fullName>
    </recommendedName>
</protein>
<name>A0ABR5TBV3_9BURK</name>
<accession>A0ABR5TBV3</accession>
<reference evidence="1 2" key="1">
    <citation type="submission" date="2015-11" db="EMBL/GenBank/DDBJ databases">
        <authorList>
            <person name="Sahl J."/>
            <person name="Wagner D."/>
            <person name="Keim P."/>
        </authorList>
    </citation>
    <scope>NUCLEOTIDE SEQUENCE [LARGE SCALE GENOMIC DNA]</scope>
    <source>
        <strain evidence="1 2">BDU18</strain>
    </source>
</reference>